<dbReference type="HOGENOM" id="CLU_031808_0_0_1"/>
<dbReference type="EMBL" id="KN847318">
    <property type="protein sequence ID" value="KIW57949.1"/>
    <property type="molecule type" value="Genomic_DNA"/>
</dbReference>
<dbReference type="Pfam" id="PF00172">
    <property type="entry name" value="Zn_clus"/>
    <property type="match status" value="1"/>
</dbReference>
<dbReference type="SMART" id="SM00066">
    <property type="entry name" value="GAL4"/>
    <property type="match status" value="1"/>
</dbReference>
<dbReference type="OrthoDB" id="4120771at2759"/>
<proteinExistence type="predicted"/>
<feature type="region of interest" description="Disordered" evidence="5">
    <location>
        <begin position="257"/>
        <end position="288"/>
    </location>
</feature>
<keyword evidence="3" id="KW-0804">Transcription</keyword>
<dbReference type="PANTHER" id="PTHR37012:SF2">
    <property type="entry name" value="BZIP DOMAIN-CONTAINING PROTEIN-RELATED"/>
    <property type="match status" value="1"/>
</dbReference>
<dbReference type="RefSeq" id="XP_013318532.1">
    <property type="nucleotide sequence ID" value="XM_013463078.1"/>
</dbReference>
<feature type="domain" description="Zn(2)-C6 fungal-type" evidence="6">
    <location>
        <begin position="26"/>
        <end position="55"/>
    </location>
</feature>
<feature type="compositionally biased region" description="Basic and acidic residues" evidence="5">
    <location>
        <begin position="193"/>
        <end position="208"/>
    </location>
</feature>
<accession>A0A0D2FD14</accession>
<feature type="compositionally biased region" description="Polar residues" evidence="5">
    <location>
        <begin position="144"/>
        <end position="157"/>
    </location>
</feature>
<evidence type="ECO:0000256" key="1">
    <source>
        <dbReference type="ARBA" id="ARBA00023015"/>
    </source>
</evidence>
<dbReference type="InterPro" id="IPR001138">
    <property type="entry name" value="Zn2Cys6_DnaBD"/>
</dbReference>
<keyword evidence="1" id="KW-0805">Transcription regulation</keyword>
<dbReference type="STRING" id="348802.A0A0D2FD14"/>
<dbReference type="PROSITE" id="PS00463">
    <property type="entry name" value="ZN2_CY6_FUNGAL_1"/>
    <property type="match status" value="1"/>
</dbReference>
<evidence type="ECO:0000313" key="7">
    <source>
        <dbReference type="EMBL" id="KIW57949.1"/>
    </source>
</evidence>
<keyword evidence="4" id="KW-0539">Nucleus</keyword>
<dbReference type="Proteomes" id="UP000054342">
    <property type="component" value="Unassembled WGS sequence"/>
</dbReference>
<dbReference type="RefSeq" id="XP_013318533.1">
    <property type="nucleotide sequence ID" value="XM_013463079.1"/>
</dbReference>
<feature type="compositionally biased region" description="Polar residues" evidence="5">
    <location>
        <begin position="165"/>
        <end position="177"/>
    </location>
</feature>
<keyword evidence="8" id="KW-1185">Reference proteome</keyword>
<dbReference type="GeneID" id="25324412"/>
<name>A0A0D2FD14_9EURO</name>
<dbReference type="GO" id="GO:0000981">
    <property type="term" value="F:DNA-binding transcription factor activity, RNA polymerase II-specific"/>
    <property type="evidence" value="ECO:0007669"/>
    <property type="project" value="InterPro"/>
</dbReference>
<evidence type="ECO:0000256" key="5">
    <source>
        <dbReference type="SAM" id="MobiDB-lite"/>
    </source>
</evidence>
<reference evidence="7 8" key="1">
    <citation type="submission" date="2015-01" db="EMBL/GenBank/DDBJ databases">
        <title>The Genome Sequence of Exophiala xenobiotica CBS118157.</title>
        <authorList>
            <consortium name="The Broad Institute Genomics Platform"/>
            <person name="Cuomo C."/>
            <person name="de Hoog S."/>
            <person name="Gorbushina A."/>
            <person name="Stielow B."/>
            <person name="Teixiera M."/>
            <person name="Abouelleil A."/>
            <person name="Chapman S.B."/>
            <person name="Priest M."/>
            <person name="Young S.K."/>
            <person name="Wortman J."/>
            <person name="Nusbaum C."/>
            <person name="Birren B."/>
        </authorList>
    </citation>
    <scope>NUCLEOTIDE SEQUENCE [LARGE SCALE GENOMIC DNA]</scope>
    <source>
        <strain evidence="7 8">CBS 118157</strain>
    </source>
</reference>
<dbReference type="Pfam" id="PF11905">
    <property type="entry name" value="DUF3425"/>
    <property type="match status" value="1"/>
</dbReference>
<evidence type="ECO:0000256" key="2">
    <source>
        <dbReference type="ARBA" id="ARBA00023125"/>
    </source>
</evidence>
<dbReference type="InterPro" id="IPR036864">
    <property type="entry name" value="Zn2-C6_fun-type_DNA-bd_sf"/>
</dbReference>
<dbReference type="AlphaFoldDB" id="A0A0D2FD14"/>
<sequence>MGAKSGVQAPTTDNASGLRRPKAPVACVVCKSRRIRCSGKAPCQACLTLGTQCVIDETLDGRRKVALTRKLDELIHHKWILEGFLICLRFARGPYLVDLLECVSEGVPLRSLATTVSAGLSKADLPGPVQSRVIEIERELKSYINGNPQPETYSSNDLSRHSKASAVQTGDSESPSGTPLPGGRTESFSPQRQRADCKAGRSGNDHTIPKPVAGGLAVNMSNGYHTSALGHSTDRGTLTHSSGGGLDEILQFLNAPRSPSRHQYSPEMDFEFSRGQSTESESGSQRFSSLAPDLELDMHGSFNKDHLTLYTDGFMEVVESNSDMRRRKHSATIIPTVPAASITPLSNQCSYLPSSGSDSRRLSMTSSTLIASYDQSPNTEFGQNSWPEPPQRTRPLALHMALPRIEVNDKPMSCAITSYLELARSMLSQGTPVEQVFGPDRPSMDLLFRPRKPTDSHSVCHFVAELCARIKGMETASKLGIAVMFVYLIRWMILSSQENYQRVPELYRPTLAQLEIPHSADIEFCPFPQLRDALCHRNRDFLPGVARNIRCNWPHTSMESCVEWNQKTGRVLPTGEFCRHILQPDHWTLRPGICDTFPECRNLVRAAG</sequence>
<dbReference type="GO" id="GO:0008270">
    <property type="term" value="F:zinc ion binding"/>
    <property type="evidence" value="ECO:0007669"/>
    <property type="project" value="InterPro"/>
</dbReference>
<dbReference type="PANTHER" id="PTHR37012">
    <property type="entry name" value="B-ZIP TRANSCRIPTION FACTOR (EUROFUNG)-RELATED"/>
    <property type="match status" value="1"/>
</dbReference>
<evidence type="ECO:0000313" key="8">
    <source>
        <dbReference type="Proteomes" id="UP000054342"/>
    </source>
</evidence>
<organism evidence="7 8">
    <name type="scientific">Exophiala xenobiotica</name>
    <dbReference type="NCBI Taxonomy" id="348802"/>
    <lineage>
        <taxon>Eukaryota</taxon>
        <taxon>Fungi</taxon>
        <taxon>Dikarya</taxon>
        <taxon>Ascomycota</taxon>
        <taxon>Pezizomycotina</taxon>
        <taxon>Eurotiomycetes</taxon>
        <taxon>Chaetothyriomycetidae</taxon>
        <taxon>Chaetothyriales</taxon>
        <taxon>Herpotrichiellaceae</taxon>
        <taxon>Exophiala</taxon>
    </lineage>
</organism>
<dbReference type="EMBL" id="KN847318">
    <property type="protein sequence ID" value="KIW57948.1"/>
    <property type="molecule type" value="Genomic_DNA"/>
</dbReference>
<dbReference type="GO" id="GO:0003677">
    <property type="term" value="F:DNA binding"/>
    <property type="evidence" value="ECO:0007669"/>
    <property type="project" value="UniProtKB-KW"/>
</dbReference>
<protein>
    <recommendedName>
        <fullName evidence="6">Zn(2)-C6 fungal-type domain-containing protein</fullName>
    </recommendedName>
</protein>
<dbReference type="CDD" id="cd00067">
    <property type="entry name" value="GAL4"/>
    <property type="match status" value="1"/>
</dbReference>
<feature type="compositionally biased region" description="Polar residues" evidence="5">
    <location>
        <begin position="274"/>
        <end position="288"/>
    </location>
</feature>
<feature type="region of interest" description="Disordered" evidence="5">
    <location>
        <begin position="144"/>
        <end position="214"/>
    </location>
</feature>
<evidence type="ECO:0000256" key="3">
    <source>
        <dbReference type="ARBA" id="ARBA00023163"/>
    </source>
</evidence>
<evidence type="ECO:0000259" key="6">
    <source>
        <dbReference type="PROSITE" id="PS50048"/>
    </source>
</evidence>
<dbReference type="PROSITE" id="PS50048">
    <property type="entry name" value="ZN2_CY6_FUNGAL_2"/>
    <property type="match status" value="1"/>
</dbReference>
<gene>
    <name evidence="7" type="ORF">PV05_02504</name>
</gene>
<dbReference type="SUPFAM" id="SSF57701">
    <property type="entry name" value="Zn2/Cys6 DNA-binding domain"/>
    <property type="match status" value="1"/>
</dbReference>
<dbReference type="InterPro" id="IPR021833">
    <property type="entry name" value="DUF3425"/>
</dbReference>
<dbReference type="Gene3D" id="4.10.240.10">
    <property type="entry name" value="Zn(2)-C6 fungal-type DNA-binding domain"/>
    <property type="match status" value="1"/>
</dbReference>
<evidence type="ECO:0000256" key="4">
    <source>
        <dbReference type="ARBA" id="ARBA00023242"/>
    </source>
</evidence>
<keyword evidence="2" id="KW-0238">DNA-binding</keyword>